<feature type="transmembrane region" description="Helical" evidence="1">
    <location>
        <begin position="166"/>
        <end position="186"/>
    </location>
</feature>
<dbReference type="EMBL" id="CADCWB010000112">
    <property type="protein sequence ID" value="CAA9517280.1"/>
    <property type="molecule type" value="Genomic_DNA"/>
</dbReference>
<feature type="transmembrane region" description="Helical" evidence="1">
    <location>
        <begin position="6"/>
        <end position="26"/>
    </location>
</feature>
<sequence length="187" mass="21309">MDAFSYLSVLLSIILGLAVQQVLQGYRALILSRRSVRFYPLPLVWSVLVLAMVTQHWWASFALTERTDWSFAAFATTLVQTGLIYMLAAIVLPDVSPIEQLDLKDHYFREVRAFFGMLFAAVAWSVLREWVLEGRLPERENLIFHLVFLAFAAVAALSRRERVHQLLTSAMAVLFIVYIAALFSRLG</sequence>
<evidence type="ECO:0000313" key="2">
    <source>
        <dbReference type="EMBL" id="CAA9517280.1"/>
    </source>
</evidence>
<organism evidence="2">
    <name type="scientific">uncultured Sphingomonas sp</name>
    <dbReference type="NCBI Taxonomy" id="158754"/>
    <lineage>
        <taxon>Bacteria</taxon>
        <taxon>Pseudomonadati</taxon>
        <taxon>Pseudomonadota</taxon>
        <taxon>Alphaproteobacteria</taxon>
        <taxon>Sphingomonadales</taxon>
        <taxon>Sphingomonadaceae</taxon>
        <taxon>Sphingomonas</taxon>
        <taxon>environmental samples</taxon>
    </lineage>
</organism>
<proteinExistence type="predicted"/>
<feature type="transmembrane region" description="Helical" evidence="1">
    <location>
        <begin position="71"/>
        <end position="92"/>
    </location>
</feature>
<keyword evidence="1" id="KW-0812">Transmembrane</keyword>
<accession>A0A6J4T978</accession>
<feature type="transmembrane region" description="Helical" evidence="1">
    <location>
        <begin position="38"/>
        <end position="59"/>
    </location>
</feature>
<feature type="transmembrane region" description="Helical" evidence="1">
    <location>
        <begin position="113"/>
        <end position="130"/>
    </location>
</feature>
<protein>
    <submittedName>
        <fullName evidence="2">Uncharacterized protein</fullName>
    </submittedName>
</protein>
<gene>
    <name evidence="2" type="ORF">AVDCRST_MAG62-893</name>
</gene>
<dbReference type="AlphaFoldDB" id="A0A6J4T978"/>
<evidence type="ECO:0000256" key="1">
    <source>
        <dbReference type="SAM" id="Phobius"/>
    </source>
</evidence>
<keyword evidence="1" id="KW-1133">Transmembrane helix</keyword>
<keyword evidence="1" id="KW-0472">Membrane</keyword>
<name>A0A6J4T978_9SPHN</name>
<feature type="transmembrane region" description="Helical" evidence="1">
    <location>
        <begin position="142"/>
        <end position="159"/>
    </location>
</feature>
<reference evidence="2" key="1">
    <citation type="submission" date="2020-02" db="EMBL/GenBank/DDBJ databases">
        <authorList>
            <person name="Meier V. D."/>
        </authorList>
    </citation>
    <scope>NUCLEOTIDE SEQUENCE</scope>
    <source>
        <strain evidence="2">AVDCRST_MAG62</strain>
    </source>
</reference>